<evidence type="ECO:0000313" key="3">
    <source>
        <dbReference type="Proteomes" id="UP000071962"/>
    </source>
</evidence>
<dbReference type="PANTHER" id="PTHR33744">
    <property type="entry name" value="CARBOHYDRATE DIACID REGULATOR"/>
    <property type="match status" value="1"/>
</dbReference>
<dbReference type="InterPro" id="IPR025736">
    <property type="entry name" value="PucR_C-HTH_dom"/>
</dbReference>
<dbReference type="Gene3D" id="1.10.10.2840">
    <property type="entry name" value="PucR C-terminal helix-turn-helix domain"/>
    <property type="match status" value="1"/>
</dbReference>
<gene>
    <name evidence="2" type="primary">lrp</name>
    <name evidence="2" type="ORF">ERS132551_00902</name>
</gene>
<dbReference type="InterPro" id="IPR042070">
    <property type="entry name" value="PucR_C-HTH_sf"/>
</dbReference>
<sequence length="284" mass="32610">MNEKELAGWFPQAKLSQEAGENSLALGDGRYLNLADADLTDRERYLLSLLSRPQDQKPSSPWQSYLQGQGSLPQAVEAVQFIHVHLWSQKEAQLDAWRTMMTDLLPSQVAQVQLTAQDYLFILDQGTWTDYQSLLADTLSALEFDFGLRLTLLAGQVWPRQLANRWPQLYQAEVTLFAQWRAHYHKSTVLSFSQLFLWGQGRVGLELGLIKASMLELIDQQDMQNIILALWAEGAVVTKTAQVLYIHRNTLQYRLDKWQDMTGLQLKALTDLSFCYQVLLDRLY</sequence>
<dbReference type="Pfam" id="PF13556">
    <property type="entry name" value="HTH_30"/>
    <property type="match status" value="1"/>
</dbReference>
<protein>
    <submittedName>
        <fullName evidence="2">Leucine-rich protein</fullName>
    </submittedName>
</protein>
<proteinExistence type="predicted"/>
<accession>A0A0Z8S5Y1</accession>
<dbReference type="SUPFAM" id="SSF46689">
    <property type="entry name" value="Homeodomain-like"/>
    <property type="match status" value="1"/>
</dbReference>
<evidence type="ECO:0000313" key="2">
    <source>
        <dbReference type="EMBL" id="CYW94981.1"/>
    </source>
</evidence>
<evidence type="ECO:0000259" key="1">
    <source>
        <dbReference type="Pfam" id="PF13556"/>
    </source>
</evidence>
<organism evidence="2 3">
    <name type="scientific">Streptococcus suis</name>
    <dbReference type="NCBI Taxonomy" id="1307"/>
    <lineage>
        <taxon>Bacteria</taxon>
        <taxon>Bacillati</taxon>
        <taxon>Bacillota</taxon>
        <taxon>Bacilli</taxon>
        <taxon>Lactobacillales</taxon>
        <taxon>Streptococcaceae</taxon>
        <taxon>Streptococcus</taxon>
    </lineage>
</organism>
<dbReference type="InterPro" id="IPR009057">
    <property type="entry name" value="Homeodomain-like_sf"/>
</dbReference>
<dbReference type="PANTHER" id="PTHR33744:SF15">
    <property type="entry name" value="CARBOHYDRATE DIACID REGULATOR"/>
    <property type="match status" value="1"/>
</dbReference>
<feature type="domain" description="PucR C-terminal helix-turn-helix" evidence="1">
    <location>
        <begin position="232"/>
        <end position="268"/>
    </location>
</feature>
<dbReference type="AlphaFoldDB" id="A0A0Z8S5Y1"/>
<reference evidence="2 3" key="1">
    <citation type="submission" date="2016-02" db="EMBL/GenBank/DDBJ databases">
        <authorList>
            <consortium name="Pathogen Informatics"/>
        </authorList>
    </citation>
    <scope>NUCLEOTIDE SEQUENCE [LARGE SCALE GENOMIC DNA]</scope>
    <source>
        <strain evidence="2 3">SS1062</strain>
    </source>
</reference>
<dbReference type="EMBL" id="FIKT01000009">
    <property type="protein sequence ID" value="CYW94981.1"/>
    <property type="molecule type" value="Genomic_DNA"/>
</dbReference>
<dbReference type="InterPro" id="IPR051448">
    <property type="entry name" value="CdaR-like_regulators"/>
</dbReference>
<name>A0A0Z8S5Y1_STRSU</name>
<dbReference type="Proteomes" id="UP000071962">
    <property type="component" value="Unassembled WGS sequence"/>
</dbReference>
<dbReference type="RefSeq" id="WP_044762420.1">
    <property type="nucleotide sequence ID" value="NZ_CEKS01000027.1"/>
</dbReference>